<gene>
    <name evidence="1" type="ORF">NDU88_009350</name>
</gene>
<organism evidence="1 2">
    <name type="scientific">Pleurodeles waltl</name>
    <name type="common">Iberian ribbed newt</name>
    <dbReference type="NCBI Taxonomy" id="8319"/>
    <lineage>
        <taxon>Eukaryota</taxon>
        <taxon>Metazoa</taxon>
        <taxon>Chordata</taxon>
        <taxon>Craniata</taxon>
        <taxon>Vertebrata</taxon>
        <taxon>Euteleostomi</taxon>
        <taxon>Amphibia</taxon>
        <taxon>Batrachia</taxon>
        <taxon>Caudata</taxon>
        <taxon>Salamandroidea</taxon>
        <taxon>Salamandridae</taxon>
        <taxon>Pleurodelinae</taxon>
        <taxon>Pleurodeles</taxon>
    </lineage>
</organism>
<comment type="caution">
    <text evidence="1">The sequence shown here is derived from an EMBL/GenBank/DDBJ whole genome shotgun (WGS) entry which is preliminary data.</text>
</comment>
<keyword evidence="2" id="KW-1185">Reference proteome</keyword>
<proteinExistence type="predicted"/>
<evidence type="ECO:0000313" key="1">
    <source>
        <dbReference type="EMBL" id="KAJ1143038.1"/>
    </source>
</evidence>
<dbReference type="Proteomes" id="UP001066276">
    <property type="component" value="Chromosome 6"/>
</dbReference>
<dbReference type="EMBL" id="JANPWB010000010">
    <property type="protein sequence ID" value="KAJ1143038.1"/>
    <property type="molecule type" value="Genomic_DNA"/>
</dbReference>
<sequence>TAGHINNFQGYLLPPPGHDKLEFTGTDVAFPIHTISASLQTLNLGTSDETLYEDYDSPSVNYVNG</sequence>
<protein>
    <submittedName>
        <fullName evidence="1">Uncharacterized protein</fullName>
    </submittedName>
</protein>
<accession>A0AAV7QXA2</accession>
<feature type="non-terminal residue" evidence="1">
    <location>
        <position position="1"/>
    </location>
</feature>
<reference evidence="1" key="1">
    <citation type="journal article" date="2022" name="bioRxiv">
        <title>Sequencing and chromosome-scale assembly of the giantPleurodeles waltlgenome.</title>
        <authorList>
            <person name="Brown T."/>
            <person name="Elewa A."/>
            <person name="Iarovenko S."/>
            <person name="Subramanian E."/>
            <person name="Araus A.J."/>
            <person name="Petzold A."/>
            <person name="Susuki M."/>
            <person name="Suzuki K.-i.T."/>
            <person name="Hayashi T."/>
            <person name="Toyoda A."/>
            <person name="Oliveira C."/>
            <person name="Osipova E."/>
            <person name="Leigh N.D."/>
            <person name="Simon A."/>
            <person name="Yun M.H."/>
        </authorList>
    </citation>
    <scope>NUCLEOTIDE SEQUENCE</scope>
    <source>
        <strain evidence="1">20211129_DDA</strain>
        <tissue evidence="1">Liver</tissue>
    </source>
</reference>
<evidence type="ECO:0000313" key="2">
    <source>
        <dbReference type="Proteomes" id="UP001066276"/>
    </source>
</evidence>
<name>A0AAV7QXA2_PLEWA</name>
<feature type="non-terminal residue" evidence="1">
    <location>
        <position position="65"/>
    </location>
</feature>
<dbReference type="AlphaFoldDB" id="A0AAV7QXA2"/>